<feature type="chain" id="PRO_5046410255" description="Lipoprotein" evidence="2">
    <location>
        <begin position="21"/>
        <end position="184"/>
    </location>
</feature>
<keyword evidence="2" id="KW-0732">Signal</keyword>
<gene>
    <name evidence="3" type="ORF">AAC691_14625</name>
</gene>
<reference evidence="3 4" key="1">
    <citation type="submission" date="2024-04" db="EMBL/GenBank/DDBJ databases">
        <title>Complete genome sequence of Nguyenibacter vanlangesis HBCM-1154, a strain capable of nitrogen fixation, IAA production, and phosphorus solubilization isolated from sugarcane soil.</title>
        <authorList>
            <person name="MY HANH P."/>
        </authorList>
    </citation>
    <scope>NUCLEOTIDE SEQUENCE [LARGE SCALE GENOMIC DNA]</scope>
    <source>
        <strain evidence="3 4">HBCM 1154</strain>
    </source>
</reference>
<dbReference type="Proteomes" id="UP001449795">
    <property type="component" value="Chromosome"/>
</dbReference>
<evidence type="ECO:0000313" key="4">
    <source>
        <dbReference type="Proteomes" id="UP001449795"/>
    </source>
</evidence>
<feature type="signal peptide" evidence="2">
    <location>
        <begin position="1"/>
        <end position="20"/>
    </location>
</feature>
<protein>
    <recommendedName>
        <fullName evidence="5">Lipoprotein</fullName>
    </recommendedName>
</protein>
<proteinExistence type="predicted"/>
<evidence type="ECO:0000256" key="2">
    <source>
        <dbReference type="SAM" id="SignalP"/>
    </source>
</evidence>
<name>A0ABZ3D184_9PROT</name>
<feature type="region of interest" description="Disordered" evidence="1">
    <location>
        <begin position="154"/>
        <end position="184"/>
    </location>
</feature>
<dbReference type="EMBL" id="CP152276">
    <property type="protein sequence ID" value="XAE41522.1"/>
    <property type="molecule type" value="Genomic_DNA"/>
</dbReference>
<organism evidence="3 4">
    <name type="scientific">Nguyenibacter vanlangensis</name>
    <dbReference type="NCBI Taxonomy" id="1216886"/>
    <lineage>
        <taxon>Bacteria</taxon>
        <taxon>Pseudomonadati</taxon>
        <taxon>Pseudomonadota</taxon>
        <taxon>Alphaproteobacteria</taxon>
        <taxon>Acetobacterales</taxon>
        <taxon>Acetobacteraceae</taxon>
        <taxon>Nguyenibacter</taxon>
    </lineage>
</organism>
<evidence type="ECO:0000313" key="3">
    <source>
        <dbReference type="EMBL" id="XAE41522.1"/>
    </source>
</evidence>
<sequence length="184" mass="19211">MFRNTTCHPFVALSLPVCLAACGYGDSRAAHQAQLSMIGMTANDLQACAGPPDGRVALNAHTSLFHYVYKPGASGSFSISPLNLATLSYGGSGISCAVTIRLVDDRVTEVHYAGDDDRMVGTDGVCAAVVRGCIRQPEATMRRVDGGLFGPISAFSPPPVPPQPADAVYNPQPLATAPRQPAKP</sequence>
<accession>A0ABZ3D184</accession>
<keyword evidence="4" id="KW-1185">Reference proteome</keyword>
<evidence type="ECO:0000256" key="1">
    <source>
        <dbReference type="SAM" id="MobiDB-lite"/>
    </source>
</evidence>
<evidence type="ECO:0008006" key="5">
    <source>
        <dbReference type="Google" id="ProtNLM"/>
    </source>
</evidence>
<dbReference type="RefSeq" id="WP_342627439.1">
    <property type="nucleotide sequence ID" value="NZ_CP152276.1"/>
</dbReference>